<dbReference type="Pfam" id="PF07171">
    <property type="entry name" value="MlrC_C"/>
    <property type="match status" value="1"/>
</dbReference>
<dbReference type="InterPro" id="IPR009197">
    <property type="entry name" value="MlrC"/>
</dbReference>
<keyword evidence="1" id="KW-0378">Hydrolase</keyword>
<dbReference type="GO" id="GO:0006508">
    <property type="term" value="P:proteolysis"/>
    <property type="evidence" value="ECO:0007669"/>
    <property type="project" value="UniProtKB-KW"/>
</dbReference>
<comment type="caution">
    <text evidence="4">The sequence shown here is derived from an EMBL/GenBank/DDBJ whole genome shotgun (WGS) entry which is preliminary data.</text>
</comment>
<gene>
    <name evidence="4" type="ORF">H0A72_10330</name>
</gene>
<comment type="cofactor">
    <cofactor evidence="1">
        <name>Zn(2+)</name>
        <dbReference type="ChEBI" id="CHEBI:29105"/>
    </cofactor>
    <text evidence="1">Binds 1 zinc ion per subunit.</text>
</comment>
<organism evidence="4 5">
    <name type="scientific">Parapusillimonas granuli</name>
    <dbReference type="NCBI Taxonomy" id="380911"/>
    <lineage>
        <taxon>Bacteria</taxon>
        <taxon>Pseudomonadati</taxon>
        <taxon>Pseudomonadota</taxon>
        <taxon>Betaproteobacteria</taxon>
        <taxon>Burkholderiales</taxon>
        <taxon>Alcaligenaceae</taxon>
        <taxon>Parapusillimonas</taxon>
    </lineage>
</organism>
<comment type="function">
    <text evidence="1">Involved in peptidolytic degradation of cyclic heptapeptide hepatotoxin microcystin (MC).</text>
</comment>
<dbReference type="GO" id="GO:0046872">
    <property type="term" value="F:metal ion binding"/>
    <property type="evidence" value="ECO:0007669"/>
    <property type="project" value="UniProtKB-KW"/>
</dbReference>
<dbReference type="EMBL" id="JACCEM010000005">
    <property type="protein sequence ID" value="NYT49701.1"/>
    <property type="molecule type" value="Genomic_DNA"/>
</dbReference>
<dbReference type="Pfam" id="PF07364">
    <property type="entry name" value="DUF1485"/>
    <property type="match status" value="1"/>
</dbReference>
<dbReference type="RefSeq" id="WP_180155013.1">
    <property type="nucleotide sequence ID" value="NZ_JACCEM010000005.1"/>
</dbReference>
<feature type="domain" description="Microcystin LR degradation protein MlrC N-terminal" evidence="3">
    <location>
        <begin position="2"/>
        <end position="292"/>
    </location>
</feature>
<dbReference type="InterPro" id="IPR010799">
    <property type="entry name" value="MlrC_C"/>
</dbReference>
<dbReference type="Proteomes" id="UP000559809">
    <property type="component" value="Unassembled WGS sequence"/>
</dbReference>
<evidence type="ECO:0000256" key="1">
    <source>
        <dbReference type="PIRNR" id="PIRNR012702"/>
    </source>
</evidence>
<reference evidence="4 5" key="1">
    <citation type="submission" date="2020-07" db="EMBL/GenBank/DDBJ databases">
        <title>Taxonomic revisions and descriptions of new bacterial species based on genomic comparisons in the high-G+C-content subgroup of the family Alcaligenaceae.</title>
        <authorList>
            <person name="Szabo A."/>
            <person name="Felfoldi T."/>
        </authorList>
    </citation>
    <scope>NUCLEOTIDE SEQUENCE [LARGE SCALE GENOMIC DNA]</scope>
    <source>
        <strain evidence="4 5">LMG 24012</strain>
    </source>
</reference>
<evidence type="ECO:0000259" key="2">
    <source>
        <dbReference type="Pfam" id="PF07171"/>
    </source>
</evidence>
<dbReference type="AlphaFoldDB" id="A0A853G4Q6"/>
<keyword evidence="1" id="KW-0645">Protease</keyword>
<proteinExistence type="inferred from homology"/>
<keyword evidence="1" id="KW-0482">Metalloprotease</keyword>
<keyword evidence="1" id="KW-0479">Metal-binding</keyword>
<dbReference type="PIRSF" id="PIRSF012702">
    <property type="entry name" value="UCP012702"/>
    <property type="match status" value="1"/>
</dbReference>
<name>A0A853G4Q6_9BURK</name>
<keyword evidence="5" id="KW-1185">Reference proteome</keyword>
<evidence type="ECO:0000259" key="3">
    <source>
        <dbReference type="Pfam" id="PF07364"/>
    </source>
</evidence>
<sequence>MRFVLALFKHETNTFSTQPTELQSFSRGSVREGPCHGVEAVRASQGTNNAVAAYLDLAKELNAEVDFAIYANAVPSGIVTRAAFEAIVAPIVASAAKGCDAILLDLHGAMVAEGYLDAEGELLRRLRAVQSDTPIVAALDFHANLSAEFIRHADVVTGYCTYPHVDVYQTGERAARTLRAMLDKRAEPVLLWRRLPMLTQILNQSPSRQPMKDIMDKACAAESSGRVLNASVFAGFPLADTPYTGLSIVLVADKNKQADAVELLDELADMAWRRRADFITEYDPFEKTLARAALLPDGPVLLVDHGDNCASGGTTDEMSVLREMMALGMTDAVAGPYWDPASVEALISAGMGAQCTIDLGGKTDMPAVNLRGKPLRVTGTVVNITDGRYTVTGPMFTGMRLSLGRTAVLDTGGILILVSEKPQEPFDAGIFTHAGILPETKKFILIKSKQHFLAGFGSLAKHIVMVAGPGVCGSDFSQFNYTNLERPMFPLDAELGGIALMGPGPRRP</sequence>
<protein>
    <recommendedName>
        <fullName evidence="1">Microcystinase C</fullName>
        <shortName evidence="1">MlrC</shortName>
    </recommendedName>
</protein>
<dbReference type="InterPro" id="IPR015995">
    <property type="entry name" value="MlrC_N"/>
</dbReference>
<comment type="similarity">
    <text evidence="1">Belongs to the peptidase M81 family.</text>
</comment>
<accession>A0A853G4Q6</accession>
<evidence type="ECO:0000313" key="4">
    <source>
        <dbReference type="EMBL" id="NYT49701.1"/>
    </source>
</evidence>
<dbReference type="GO" id="GO:0008237">
    <property type="term" value="F:metallopeptidase activity"/>
    <property type="evidence" value="ECO:0007669"/>
    <property type="project" value="UniProtKB-KW"/>
</dbReference>
<evidence type="ECO:0000313" key="5">
    <source>
        <dbReference type="Proteomes" id="UP000559809"/>
    </source>
</evidence>
<feature type="domain" description="Microcystin LR degradation protein MlrC C-terminal" evidence="2">
    <location>
        <begin position="302"/>
        <end position="483"/>
    </location>
</feature>